<evidence type="ECO:0000313" key="4">
    <source>
        <dbReference type="Proteomes" id="UP000199152"/>
    </source>
</evidence>
<keyword evidence="4" id="KW-1185">Reference proteome</keyword>
<keyword evidence="2" id="KW-1133">Transmembrane helix</keyword>
<proteinExistence type="predicted"/>
<evidence type="ECO:0008006" key="5">
    <source>
        <dbReference type="Google" id="ProtNLM"/>
    </source>
</evidence>
<dbReference type="STRING" id="504800.SAMN04488085_11517"/>
<organism evidence="3 4">
    <name type="scientific">Geodermatophilus ruber</name>
    <dbReference type="NCBI Taxonomy" id="504800"/>
    <lineage>
        <taxon>Bacteria</taxon>
        <taxon>Bacillati</taxon>
        <taxon>Actinomycetota</taxon>
        <taxon>Actinomycetes</taxon>
        <taxon>Geodermatophilales</taxon>
        <taxon>Geodermatophilaceae</taxon>
        <taxon>Geodermatophilus</taxon>
    </lineage>
</organism>
<evidence type="ECO:0000256" key="2">
    <source>
        <dbReference type="SAM" id="Phobius"/>
    </source>
</evidence>
<protein>
    <recommendedName>
        <fullName evidence="5">LysM domain-containing protein</fullName>
    </recommendedName>
</protein>
<dbReference type="OrthoDB" id="3210682at2"/>
<feature type="compositionally biased region" description="Low complexity" evidence="1">
    <location>
        <begin position="167"/>
        <end position="185"/>
    </location>
</feature>
<sequence>MSIRRLISTTAAMLGAAAALRTVTPDLSWLSDTGADLQRATDTVGAETLLLSGVAALAWAVWAWGLLGLLLTALSALPGAAGALARAVATRLLPAGARRAAALALGVGLVTGAPLLAGCGPAPAPAASVATGAASSAGAPVPDWPAAASTPARVLDGPVPDWPVTPPATATGTGTGTGTPDRTAPVPDWSRPAPGEHVVLRGQCLWDIAARDLRDRTGQEPTNGAVAEAVGAWWHANAAVIGPDPDVLLPGQVLRHPTAP</sequence>
<feature type="region of interest" description="Disordered" evidence="1">
    <location>
        <begin position="159"/>
        <end position="195"/>
    </location>
</feature>
<feature type="transmembrane region" description="Helical" evidence="2">
    <location>
        <begin position="59"/>
        <end position="88"/>
    </location>
</feature>
<dbReference type="InParanoid" id="A0A1I4JIS9"/>
<accession>A0A1I4JIS9</accession>
<dbReference type="Proteomes" id="UP000199152">
    <property type="component" value="Unassembled WGS sequence"/>
</dbReference>
<reference evidence="3 4" key="1">
    <citation type="submission" date="2016-10" db="EMBL/GenBank/DDBJ databases">
        <authorList>
            <person name="de Groot N.N."/>
        </authorList>
    </citation>
    <scope>NUCLEOTIDE SEQUENCE [LARGE SCALE GENOMIC DNA]</scope>
    <source>
        <strain evidence="3 4">DSM 45317</strain>
    </source>
</reference>
<evidence type="ECO:0000256" key="1">
    <source>
        <dbReference type="SAM" id="MobiDB-lite"/>
    </source>
</evidence>
<dbReference type="Gene3D" id="3.10.350.10">
    <property type="entry name" value="LysM domain"/>
    <property type="match status" value="1"/>
</dbReference>
<dbReference type="InterPro" id="IPR036779">
    <property type="entry name" value="LysM_dom_sf"/>
</dbReference>
<gene>
    <name evidence="3" type="ORF">SAMN04488085_11517</name>
</gene>
<dbReference type="RefSeq" id="WP_091328653.1">
    <property type="nucleotide sequence ID" value="NZ_FOSW01000015.1"/>
</dbReference>
<dbReference type="EMBL" id="FOSW01000015">
    <property type="protein sequence ID" value="SFL66498.1"/>
    <property type="molecule type" value="Genomic_DNA"/>
</dbReference>
<evidence type="ECO:0000313" key="3">
    <source>
        <dbReference type="EMBL" id="SFL66498.1"/>
    </source>
</evidence>
<keyword evidence="2" id="KW-0812">Transmembrane</keyword>
<name>A0A1I4JIS9_9ACTN</name>
<dbReference type="AlphaFoldDB" id="A0A1I4JIS9"/>
<keyword evidence="2" id="KW-0472">Membrane</keyword>